<evidence type="ECO:0000256" key="4">
    <source>
        <dbReference type="ARBA" id="ARBA00023159"/>
    </source>
</evidence>
<keyword evidence="5" id="KW-0804">Transcription</keyword>
<keyword evidence="2" id="KW-0805">Transcription regulation</keyword>
<proteinExistence type="predicted"/>
<dbReference type="PRINTS" id="PR00032">
    <property type="entry name" value="HTHARAC"/>
</dbReference>
<dbReference type="SMART" id="SM00342">
    <property type="entry name" value="HTH_ARAC"/>
    <property type="match status" value="1"/>
</dbReference>
<dbReference type="Pfam" id="PF02311">
    <property type="entry name" value="AraC_binding"/>
    <property type="match status" value="1"/>
</dbReference>
<dbReference type="RefSeq" id="WP_248552810.1">
    <property type="nucleotide sequence ID" value="NZ_JALPRK010000016.1"/>
</dbReference>
<dbReference type="EMBL" id="JALPRK010000016">
    <property type="protein sequence ID" value="MCK8488749.1"/>
    <property type="molecule type" value="Genomic_DNA"/>
</dbReference>
<evidence type="ECO:0000256" key="2">
    <source>
        <dbReference type="ARBA" id="ARBA00023015"/>
    </source>
</evidence>
<dbReference type="GO" id="GO:0003700">
    <property type="term" value="F:DNA-binding transcription factor activity"/>
    <property type="evidence" value="ECO:0007669"/>
    <property type="project" value="InterPro"/>
</dbReference>
<dbReference type="InterPro" id="IPR037923">
    <property type="entry name" value="HTH-like"/>
</dbReference>
<organism evidence="7 8">
    <name type="scientific">Paenibacillus mellifer</name>
    <dbReference type="NCBI Taxonomy" id="2937794"/>
    <lineage>
        <taxon>Bacteria</taxon>
        <taxon>Bacillati</taxon>
        <taxon>Bacillota</taxon>
        <taxon>Bacilli</taxon>
        <taxon>Bacillales</taxon>
        <taxon>Paenibacillaceae</taxon>
        <taxon>Paenibacillus</taxon>
    </lineage>
</organism>
<name>A0A9X2BQ59_9BACL</name>
<evidence type="ECO:0000256" key="5">
    <source>
        <dbReference type="ARBA" id="ARBA00023163"/>
    </source>
</evidence>
<evidence type="ECO:0000256" key="1">
    <source>
        <dbReference type="ARBA" id="ARBA00022490"/>
    </source>
</evidence>
<dbReference type="InterPro" id="IPR050204">
    <property type="entry name" value="AraC_XylS_family_regulators"/>
</dbReference>
<dbReference type="InterPro" id="IPR003313">
    <property type="entry name" value="AraC-bd"/>
</dbReference>
<dbReference type="CDD" id="cd06986">
    <property type="entry name" value="cupin_MmsR-like_N"/>
    <property type="match status" value="1"/>
</dbReference>
<feature type="domain" description="HTH araC/xylS-type" evidence="6">
    <location>
        <begin position="185"/>
        <end position="282"/>
    </location>
</feature>
<keyword evidence="3" id="KW-0238">DNA-binding</keyword>
<sequence>MNPEHDWFEVYMNPDDRERDVTVLFSGQGRPHPNHRIGPSVHDYFLLHTVFEGKGTYTWGGRIYSCGPGDTFVIFPNGLFTYEADSRYPWHYAWVALKGPSVLRQLKDVGITPDKPVVGSGEPEQLRKLYARLRSSFRQTDHPQLESLEAVGWMTLLFHQFGVANREHLPRSAAKEPAMIDRQVEQAIRWFQLQYSQQIGIEELSRNLGYHRAHLFNAFKARTGLSPKQYLTKIRIDKAKELLAGPLTIDQIASSVGFNDALYFSRQFKKSTGMSPSEYRSGGGRGLK</sequence>
<dbReference type="GO" id="GO:0043565">
    <property type="term" value="F:sequence-specific DNA binding"/>
    <property type="evidence" value="ECO:0007669"/>
    <property type="project" value="InterPro"/>
</dbReference>
<dbReference type="SUPFAM" id="SSF46689">
    <property type="entry name" value="Homeodomain-like"/>
    <property type="match status" value="2"/>
</dbReference>
<keyword evidence="1" id="KW-0963">Cytoplasm</keyword>
<keyword evidence="4" id="KW-0010">Activator</keyword>
<reference evidence="7" key="1">
    <citation type="submission" date="2022-04" db="EMBL/GenBank/DDBJ databases">
        <authorList>
            <person name="Seo M.-J."/>
        </authorList>
    </citation>
    <scope>NUCLEOTIDE SEQUENCE</scope>
    <source>
        <strain evidence="7">MBLB2552</strain>
    </source>
</reference>
<dbReference type="Gene3D" id="1.10.10.60">
    <property type="entry name" value="Homeodomain-like"/>
    <property type="match status" value="2"/>
</dbReference>
<dbReference type="InterPro" id="IPR009057">
    <property type="entry name" value="Homeodomain-like_sf"/>
</dbReference>
<dbReference type="InterPro" id="IPR018062">
    <property type="entry name" value="HTH_AraC-typ_CS"/>
</dbReference>
<dbReference type="Gene3D" id="2.60.120.10">
    <property type="entry name" value="Jelly Rolls"/>
    <property type="match status" value="1"/>
</dbReference>
<accession>A0A9X2BQ59</accession>
<keyword evidence="8" id="KW-1185">Reference proteome</keyword>
<evidence type="ECO:0000313" key="7">
    <source>
        <dbReference type="EMBL" id="MCK8488749.1"/>
    </source>
</evidence>
<gene>
    <name evidence="7" type="ORF">M0651_16360</name>
</gene>
<dbReference type="Proteomes" id="UP001139534">
    <property type="component" value="Unassembled WGS sequence"/>
</dbReference>
<dbReference type="SUPFAM" id="SSF51215">
    <property type="entry name" value="Regulatory protein AraC"/>
    <property type="match status" value="1"/>
</dbReference>
<dbReference type="InterPro" id="IPR020449">
    <property type="entry name" value="Tscrpt_reg_AraC-type_HTH"/>
</dbReference>
<comment type="caution">
    <text evidence="7">The sequence shown here is derived from an EMBL/GenBank/DDBJ whole genome shotgun (WGS) entry which is preliminary data.</text>
</comment>
<dbReference type="PANTHER" id="PTHR46796:SF13">
    <property type="entry name" value="HTH-TYPE TRANSCRIPTIONAL ACTIVATOR RHAS"/>
    <property type="match status" value="1"/>
</dbReference>
<evidence type="ECO:0000256" key="3">
    <source>
        <dbReference type="ARBA" id="ARBA00023125"/>
    </source>
</evidence>
<evidence type="ECO:0000313" key="8">
    <source>
        <dbReference type="Proteomes" id="UP001139534"/>
    </source>
</evidence>
<dbReference type="PROSITE" id="PS01124">
    <property type="entry name" value="HTH_ARAC_FAMILY_2"/>
    <property type="match status" value="1"/>
</dbReference>
<protein>
    <submittedName>
        <fullName evidence="7">AraC family transcriptional regulator</fullName>
    </submittedName>
</protein>
<dbReference type="PROSITE" id="PS00041">
    <property type="entry name" value="HTH_ARAC_FAMILY_1"/>
    <property type="match status" value="1"/>
</dbReference>
<dbReference type="InterPro" id="IPR014710">
    <property type="entry name" value="RmlC-like_jellyroll"/>
</dbReference>
<dbReference type="AlphaFoldDB" id="A0A9X2BQ59"/>
<dbReference type="Pfam" id="PF12833">
    <property type="entry name" value="HTH_18"/>
    <property type="match status" value="1"/>
</dbReference>
<dbReference type="InterPro" id="IPR018060">
    <property type="entry name" value="HTH_AraC"/>
</dbReference>
<evidence type="ECO:0000259" key="6">
    <source>
        <dbReference type="PROSITE" id="PS01124"/>
    </source>
</evidence>
<dbReference type="PANTHER" id="PTHR46796">
    <property type="entry name" value="HTH-TYPE TRANSCRIPTIONAL ACTIVATOR RHAS-RELATED"/>
    <property type="match status" value="1"/>
</dbReference>